<dbReference type="PANTHER" id="PTHR32251:SF17">
    <property type="entry name" value="STEROID 5-ALPHA REDUCTASE C-TERMINAL DOMAIN-CONTAINING PROTEIN"/>
    <property type="match status" value="1"/>
</dbReference>
<proteinExistence type="predicted"/>
<organism evidence="2 3">
    <name type="scientific">Ancylobacter radicis</name>
    <dbReference type="NCBI Taxonomy" id="2836179"/>
    <lineage>
        <taxon>Bacteria</taxon>
        <taxon>Pseudomonadati</taxon>
        <taxon>Pseudomonadota</taxon>
        <taxon>Alphaproteobacteria</taxon>
        <taxon>Hyphomicrobiales</taxon>
        <taxon>Xanthobacteraceae</taxon>
        <taxon>Ancylobacter</taxon>
    </lineage>
</organism>
<feature type="transmembrane region" description="Helical" evidence="1">
    <location>
        <begin position="40"/>
        <end position="59"/>
    </location>
</feature>
<evidence type="ECO:0000313" key="2">
    <source>
        <dbReference type="EMBL" id="MBS9477430.1"/>
    </source>
</evidence>
<dbReference type="Proteomes" id="UP001166585">
    <property type="component" value="Unassembled WGS sequence"/>
</dbReference>
<dbReference type="EMBL" id="JAHCQH010000015">
    <property type="protein sequence ID" value="MBS9477430.1"/>
    <property type="molecule type" value="Genomic_DNA"/>
</dbReference>
<dbReference type="Pfam" id="PF06966">
    <property type="entry name" value="DUF1295"/>
    <property type="match status" value="1"/>
</dbReference>
<name>A0ABS5R6Y1_9HYPH</name>
<keyword evidence="1" id="KW-1133">Transmembrane helix</keyword>
<accession>A0ABS5R6Y1</accession>
<keyword evidence="1" id="KW-0812">Transmembrane</keyword>
<evidence type="ECO:0000256" key="1">
    <source>
        <dbReference type="SAM" id="Phobius"/>
    </source>
</evidence>
<feature type="transmembrane region" description="Helical" evidence="1">
    <location>
        <begin position="112"/>
        <end position="134"/>
    </location>
</feature>
<dbReference type="PROSITE" id="PS50244">
    <property type="entry name" value="S5A_REDUCTASE"/>
    <property type="match status" value="1"/>
</dbReference>
<dbReference type="Gene3D" id="1.20.120.1630">
    <property type="match status" value="1"/>
</dbReference>
<dbReference type="PANTHER" id="PTHR32251">
    <property type="entry name" value="3-OXO-5-ALPHA-STEROID 4-DEHYDROGENASE"/>
    <property type="match status" value="1"/>
</dbReference>
<comment type="caution">
    <text evidence="2">The sequence shown here is derived from an EMBL/GenBank/DDBJ whole genome shotgun (WGS) entry which is preliminary data.</text>
</comment>
<dbReference type="RefSeq" id="WP_213755200.1">
    <property type="nucleotide sequence ID" value="NZ_JAHCQH010000015.1"/>
</dbReference>
<gene>
    <name evidence="2" type="ORF">KIP89_09950</name>
</gene>
<protein>
    <submittedName>
        <fullName evidence="2">DUF1295 domain-containing protein</fullName>
    </submittedName>
</protein>
<dbReference type="InterPro" id="IPR010721">
    <property type="entry name" value="UstE-like"/>
</dbReference>
<keyword evidence="1" id="KW-0472">Membrane</keyword>
<reference evidence="2" key="1">
    <citation type="submission" date="2021-05" db="EMBL/GenBank/DDBJ databases">
        <authorList>
            <person name="Sun Q."/>
            <person name="Inoue M."/>
        </authorList>
    </citation>
    <scope>NUCLEOTIDE SEQUENCE</scope>
    <source>
        <strain evidence="2">VKM B-3255</strain>
    </source>
</reference>
<evidence type="ECO:0000313" key="3">
    <source>
        <dbReference type="Proteomes" id="UP001166585"/>
    </source>
</evidence>
<keyword evidence="3" id="KW-1185">Reference proteome</keyword>
<sequence length="270" mass="28871">MAGALLLLLLLGVLVFMALAMGFAWALARATGRHGWVDTIWSFSVGLAGVSASLAPLAADSPNLRQMVVAAVAALWSARLGAHILARTLKGGDDPRYAALVQEWGSNAASRLFLFLQIQALCGAVLVLAVMAAARAPMPFGSVWDILGLAVIATAVAGETLADRQLAAFRADPANHGKVCDAGLWGWSRHPNYFFEWMAWVAYPLFAIDASGAYPAGFAALLGPALMYWLLVHASGIPPTEAHMLRSRGQAFRDYMGRVNSFWPGPPKRR</sequence>